<dbReference type="Pfam" id="PF10338">
    <property type="entry name" value="YBL028C_N"/>
    <property type="match status" value="1"/>
</dbReference>
<feature type="domain" description="DUF2423" evidence="2">
    <location>
        <begin position="1"/>
        <end position="38"/>
    </location>
</feature>
<dbReference type="PANTHER" id="PTHR28219:SF1">
    <property type="entry name" value="UPF0642 PROTEIN YBL028C"/>
    <property type="match status" value="1"/>
</dbReference>
<evidence type="ECO:0000256" key="1">
    <source>
        <dbReference type="SAM" id="MobiDB-lite"/>
    </source>
</evidence>
<proteinExistence type="predicted"/>
<accession>A0A8H3L077</accession>
<gene>
    <name evidence="3" type="ORF">RCL2_000485300</name>
</gene>
<dbReference type="AlphaFoldDB" id="A0A8H3L077"/>
<name>A0A8H3L077_9GLOM</name>
<evidence type="ECO:0000313" key="3">
    <source>
        <dbReference type="EMBL" id="GES77485.1"/>
    </source>
</evidence>
<dbReference type="PANTHER" id="PTHR28219">
    <property type="entry name" value="UPF0642 PROTEIN YBL028C"/>
    <property type="match status" value="1"/>
</dbReference>
<evidence type="ECO:0000313" key="4">
    <source>
        <dbReference type="Proteomes" id="UP000615446"/>
    </source>
</evidence>
<sequence>MAKSMRSKIKRRFRAIKRQSIFAPVETARIQRLAAKQIQTEQQTNSLNSQDQSLPQHETEVFTLSSTTDLTSEDMIIDTDSPKISTSGPRNSRHQHVSFEPTSILYECFGLCNILYLNSFPLKNYCW</sequence>
<protein>
    <submittedName>
        <fullName evidence="3">Fungal protein</fullName>
    </submittedName>
</protein>
<dbReference type="GO" id="GO:0030687">
    <property type="term" value="C:preribosome, large subunit precursor"/>
    <property type="evidence" value="ECO:0007669"/>
    <property type="project" value="TreeGrafter"/>
</dbReference>
<comment type="caution">
    <text evidence="3">The sequence shown here is derived from an EMBL/GenBank/DDBJ whole genome shotgun (WGS) entry which is preliminary data.</text>
</comment>
<organism evidence="3 4">
    <name type="scientific">Rhizophagus clarus</name>
    <dbReference type="NCBI Taxonomy" id="94130"/>
    <lineage>
        <taxon>Eukaryota</taxon>
        <taxon>Fungi</taxon>
        <taxon>Fungi incertae sedis</taxon>
        <taxon>Mucoromycota</taxon>
        <taxon>Glomeromycotina</taxon>
        <taxon>Glomeromycetes</taxon>
        <taxon>Glomerales</taxon>
        <taxon>Glomeraceae</taxon>
        <taxon>Rhizophagus</taxon>
    </lineage>
</organism>
<evidence type="ECO:0000259" key="2">
    <source>
        <dbReference type="Pfam" id="PF10338"/>
    </source>
</evidence>
<dbReference type="OrthoDB" id="4087970at2759"/>
<reference evidence="3" key="1">
    <citation type="submission" date="2019-10" db="EMBL/GenBank/DDBJ databases">
        <title>Conservation and host-specific expression of non-tandemly repeated heterogenous ribosome RNA gene in arbuscular mycorrhizal fungi.</title>
        <authorList>
            <person name="Maeda T."/>
            <person name="Kobayashi Y."/>
            <person name="Nakagawa T."/>
            <person name="Ezawa T."/>
            <person name="Yamaguchi K."/>
            <person name="Bino T."/>
            <person name="Nishimoto Y."/>
            <person name="Shigenobu S."/>
            <person name="Kawaguchi M."/>
        </authorList>
    </citation>
    <scope>NUCLEOTIDE SEQUENCE</scope>
    <source>
        <strain evidence="3">HR1</strain>
    </source>
</reference>
<dbReference type="InterPro" id="IPR019434">
    <property type="entry name" value="DUF2423"/>
</dbReference>
<dbReference type="EMBL" id="BLAL01000030">
    <property type="protein sequence ID" value="GES77485.1"/>
    <property type="molecule type" value="Genomic_DNA"/>
</dbReference>
<dbReference type="Proteomes" id="UP000615446">
    <property type="component" value="Unassembled WGS sequence"/>
</dbReference>
<feature type="compositionally biased region" description="Polar residues" evidence="1">
    <location>
        <begin position="39"/>
        <end position="56"/>
    </location>
</feature>
<feature type="region of interest" description="Disordered" evidence="1">
    <location>
        <begin position="72"/>
        <end position="94"/>
    </location>
</feature>
<feature type="region of interest" description="Disordered" evidence="1">
    <location>
        <begin position="39"/>
        <end position="59"/>
    </location>
</feature>